<dbReference type="FunFam" id="1.10.287.110:FF:000106">
    <property type="entry name" value="Putative heat shock protein-like protein"/>
    <property type="match status" value="1"/>
</dbReference>
<dbReference type="InterPro" id="IPR018253">
    <property type="entry name" value="DnaJ_domain_CS"/>
</dbReference>
<dbReference type="OrthoDB" id="550424at2759"/>
<dbReference type="PANTHER" id="PTHR24078">
    <property type="entry name" value="DNAJ HOMOLOG SUBFAMILY C MEMBER"/>
    <property type="match status" value="1"/>
</dbReference>
<dbReference type="AlphaFoldDB" id="A0A8J5XW19"/>
<comment type="caution">
    <text evidence="4">The sequence shown here is derived from an EMBL/GenBank/DDBJ whole genome shotgun (WGS) entry which is preliminary data.</text>
</comment>
<dbReference type="GO" id="GO:0006457">
    <property type="term" value="P:protein folding"/>
    <property type="evidence" value="ECO:0007669"/>
    <property type="project" value="InterPro"/>
</dbReference>
<dbReference type="InterPro" id="IPR036869">
    <property type="entry name" value="J_dom_sf"/>
</dbReference>
<dbReference type="InterPro" id="IPR051339">
    <property type="entry name" value="DnaJ_subfamily_B"/>
</dbReference>
<dbReference type="Proteomes" id="UP000751190">
    <property type="component" value="Unassembled WGS sequence"/>
</dbReference>
<dbReference type="PRINTS" id="PR00625">
    <property type="entry name" value="JDOMAIN"/>
</dbReference>
<dbReference type="InterPro" id="IPR008971">
    <property type="entry name" value="HSP40/DnaJ_pept-bd"/>
</dbReference>
<dbReference type="PROSITE" id="PS50076">
    <property type="entry name" value="DNAJ_2"/>
    <property type="match status" value="1"/>
</dbReference>
<feature type="domain" description="J" evidence="3">
    <location>
        <begin position="4"/>
        <end position="70"/>
    </location>
</feature>
<evidence type="ECO:0000259" key="3">
    <source>
        <dbReference type="PROSITE" id="PS50076"/>
    </source>
</evidence>
<dbReference type="SUPFAM" id="SSF46565">
    <property type="entry name" value="Chaperone J-domain"/>
    <property type="match status" value="1"/>
</dbReference>
<dbReference type="CDD" id="cd06257">
    <property type="entry name" value="DnaJ"/>
    <property type="match status" value="1"/>
</dbReference>
<dbReference type="InterPro" id="IPR001623">
    <property type="entry name" value="DnaJ_domain"/>
</dbReference>
<organism evidence="4 5">
    <name type="scientific">Diacronema lutheri</name>
    <name type="common">Unicellular marine alga</name>
    <name type="synonym">Monochrysis lutheri</name>
    <dbReference type="NCBI Taxonomy" id="2081491"/>
    <lineage>
        <taxon>Eukaryota</taxon>
        <taxon>Haptista</taxon>
        <taxon>Haptophyta</taxon>
        <taxon>Pavlovophyceae</taxon>
        <taxon>Pavlovales</taxon>
        <taxon>Pavlovaceae</taxon>
        <taxon>Diacronema</taxon>
    </lineage>
</organism>
<keyword evidence="5" id="KW-1185">Reference proteome</keyword>
<evidence type="ECO:0000313" key="5">
    <source>
        <dbReference type="Proteomes" id="UP000751190"/>
    </source>
</evidence>
<dbReference type="EMBL" id="JAGTXO010000002">
    <property type="protein sequence ID" value="KAG8469677.1"/>
    <property type="molecule type" value="Genomic_DNA"/>
</dbReference>
<dbReference type="InterPro" id="IPR002939">
    <property type="entry name" value="DnaJ_C"/>
</dbReference>
<keyword evidence="2" id="KW-0812">Transmembrane</keyword>
<reference evidence="4" key="1">
    <citation type="submission" date="2021-05" db="EMBL/GenBank/DDBJ databases">
        <title>The genome of the haptophyte Pavlova lutheri (Diacronema luteri, Pavlovales) - a model for lipid biosynthesis in eukaryotic algae.</title>
        <authorList>
            <person name="Hulatt C.J."/>
            <person name="Posewitz M.C."/>
        </authorList>
    </citation>
    <scope>NUCLEOTIDE SEQUENCE</scope>
    <source>
        <strain evidence="4">NIVA-4/92</strain>
    </source>
</reference>
<dbReference type="GO" id="GO:0051082">
    <property type="term" value="F:unfolded protein binding"/>
    <property type="evidence" value="ECO:0007669"/>
    <property type="project" value="InterPro"/>
</dbReference>
<dbReference type="Gene3D" id="2.60.260.20">
    <property type="entry name" value="Urease metallochaperone UreE, N-terminal domain"/>
    <property type="match status" value="2"/>
</dbReference>
<dbReference type="OMA" id="RVCPTCV"/>
<keyword evidence="2" id="KW-1133">Transmembrane helix</keyword>
<dbReference type="PROSITE" id="PS00636">
    <property type="entry name" value="DNAJ_1"/>
    <property type="match status" value="1"/>
</dbReference>
<keyword evidence="2" id="KW-0472">Membrane</keyword>
<sequence length="327" mass="35353">MPGDYYAVLGLQKGASADEVKKAYRKMAMKWHPDKNTDKKEEAERRFKQIAEAYDVLSDPNKRETYDRFGEAGLKHGAGGMGGGYQFNGNAEDVFREFFGAGAGGGGFANLFAQAAMNGGMGGGSPFVFSMGAGGPRFSGGRGGGAGAQRARETALPCTLEELYRGARKRAQAANGSTHDIEIRPGWKAGTKIDYGPGAAFVVTELPHAAFTRAGNDLSLWREVRPAQILTGSRQQVKTLDGRIIHVEFAPLMLWTEVESEGMPVSKAQGHKGKLTVYVSPLTAEQYGAAKSWMTIAMYLIGLYILFNYSGMLLPLLMVYQLVKASR</sequence>
<accession>A0A8J5XW19</accession>
<feature type="transmembrane region" description="Helical" evidence="2">
    <location>
        <begin position="296"/>
        <end position="320"/>
    </location>
</feature>
<dbReference type="Gene3D" id="1.10.287.110">
    <property type="entry name" value="DnaJ domain"/>
    <property type="match status" value="1"/>
</dbReference>
<keyword evidence="1" id="KW-0143">Chaperone</keyword>
<dbReference type="Pfam" id="PF00226">
    <property type="entry name" value="DnaJ"/>
    <property type="match status" value="1"/>
</dbReference>
<dbReference type="PANTHER" id="PTHR24078:SF553">
    <property type="entry name" value="DNAJ HOMOLOG SUBFAMILY B MEMBER 5"/>
    <property type="match status" value="1"/>
</dbReference>
<dbReference type="SMART" id="SM00271">
    <property type="entry name" value="DnaJ"/>
    <property type="match status" value="1"/>
</dbReference>
<proteinExistence type="predicted"/>
<gene>
    <name evidence="4" type="ORF">KFE25_006132</name>
</gene>
<evidence type="ECO:0000313" key="4">
    <source>
        <dbReference type="EMBL" id="KAG8469677.1"/>
    </source>
</evidence>
<evidence type="ECO:0000256" key="2">
    <source>
        <dbReference type="SAM" id="Phobius"/>
    </source>
</evidence>
<dbReference type="SUPFAM" id="SSF49493">
    <property type="entry name" value="HSP40/DnaJ peptide-binding domain"/>
    <property type="match status" value="2"/>
</dbReference>
<evidence type="ECO:0000256" key="1">
    <source>
        <dbReference type="ARBA" id="ARBA00023186"/>
    </source>
</evidence>
<name>A0A8J5XW19_DIALT</name>
<protein>
    <recommendedName>
        <fullName evidence="3">J domain-containing protein</fullName>
    </recommendedName>
</protein>
<dbReference type="GO" id="GO:0051087">
    <property type="term" value="F:protein-folding chaperone binding"/>
    <property type="evidence" value="ECO:0007669"/>
    <property type="project" value="TreeGrafter"/>
</dbReference>
<dbReference type="GO" id="GO:0005829">
    <property type="term" value="C:cytosol"/>
    <property type="evidence" value="ECO:0007669"/>
    <property type="project" value="TreeGrafter"/>
</dbReference>
<dbReference type="Pfam" id="PF01556">
    <property type="entry name" value="DnaJ_C"/>
    <property type="match status" value="1"/>
</dbReference>